<evidence type="ECO:0000313" key="2">
    <source>
        <dbReference type="EMBL" id="ATA55538.1"/>
    </source>
</evidence>
<dbReference type="GO" id="GO:0016787">
    <property type="term" value="F:hydrolase activity"/>
    <property type="evidence" value="ECO:0007669"/>
    <property type="project" value="InterPro"/>
</dbReference>
<organism evidence="2 3">
    <name type="scientific">Variovorax boronicumulans</name>
    <dbReference type="NCBI Taxonomy" id="436515"/>
    <lineage>
        <taxon>Bacteria</taxon>
        <taxon>Pseudomonadati</taxon>
        <taxon>Pseudomonadota</taxon>
        <taxon>Betaproteobacteria</taxon>
        <taxon>Burkholderiales</taxon>
        <taxon>Comamonadaceae</taxon>
        <taxon>Variovorax</taxon>
    </lineage>
</organism>
<dbReference type="Proteomes" id="UP000217154">
    <property type="component" value="Chromosome"/>
</dbReference>
<feature type="domain" description="Amidohydrolase-related" evidence="1">
    <location>
        <begin position="84"/>
        <end position="344"/>
    </location>
</feature>
<dbReference type="EMBL" id="CP023284">
    <property type="protein sequence ID" value="ATA55538.1"/>
    <property type="molecule type" value="Genomic_DNA"/>
</dbReference>
<dbReference type="Gene3D" id="3.20.20.140">
    <property type="entry name" value="Metal-dependent hydrolases"/>
    <property type="match status" value="1"/>
</dbReference>
<reference evidence="2 3" key="1">
    <citation type="submission" date="2017-09" db="EMBL/GenBank/DDBJ databases">
        <title>The diverse metabolic capabilities of V. boronicumulans make it an excellent choice for continued studies on novel biodegradation.</title>
        <authorList>
            <person name="Sun S."/>
        </authorList>
    </citation>
    <scope>NUCLEOTIDE SEQUENCE [LARGE SCALE GENOMIC DNA]</scope>
    <source>
        <strain evidence="2 3">J1</strain>
    </source>
</reference>
<dbReference type="PANTHER" id="PTHR35563:SF2">
    <property type="entry name" value="BARREL METAL-DEPENDENT HYDROLASE, PUTATIVE (AFU_ORTHOLOGUE AFUA_1G16240)-RELATED"/>
    <property type="match status" value="1"/>
</dbReference>
<accession>A0A250DMD7</accession>
<dbReference type="Pfam" id="PF04909">
    <property type="entry name" value="Amidohydro_2"/>
    <property type="match status" value="1"/>
</dbReference>
<dbReference type="InterPro" id="IPR006680">
    <property type="entry name" value="Amidohydro-rel"/>
</dbReference>
<evidence type="ECO:0000259" key="1">
    <source>
        <dbReference type="Pfam" id="PF04909"/>
    </source>
</evidence>
<protein>
    <recommendedName>
        <fullName evidence="1">Amidohydrolase-related domain-containing protein</fullName>
    </recommendedName>
</protein>
<dbReference type="KEGG" id="vbo:CKY39_21640"/>
<proteinExistence type="predicted"/>
<gene>
    <name evidence="2" type="ORF">CKY39_21640</name>
</gene>
<dbReference type="InterPro" id="IPR032466">
    <property type="entry name" value="Metal_Hydrolase"/>
</dbReference>
<name>A0A250DMD7_9BURK</name>
<dbReference type="SUPFAM" id="SSF51556">
    <property type="entry name" value="Metallo-dependent hydrolases"/>
    <property type="match status" value="1"/>
</dbReference>
<sequence>MPRDGRMRWKRAGSKPSCATCTATCIARHSPTLSSTSVQRRANAFDFLETVHCVWRRAMQLTAACLPPPENYAAPDFQVPARACDSHCHVTPEDFLNTVPDASYEPAPAPPAELRRLRRSIKFERSVVVQASVYGKDNRAVEQALRAEPQVLRGVVVGDADTTDAQLDAWHAMGVRGMRFIMSGQLGGTVDLNDLKVLAPKLADRGWHAEILPREDQWPSLKSTLEQLPCTLVVDHLGGLSLGAQSGEAERVLSSLLSTGRVWVKLIGYRLSADLRDPRIARRAQRLYSEAPTRMVWGTDWPHVAFSVEQDAGVLLNALASWFDHDASAIERILAANPEELFDFPRAAVRMDPVDPIIVTGTPQRRT</sequence>
<dbReference type="PANTHER" id="PTHR35563">
    <property type="entry name" value="BARREL METAL-DEPENDENT HYDROLASE, PUTATIVE (AFU_ORTHOLOGUE AFUA_1G16240)-RELATED"/>
    <property type="match status" value="1"/>
</dbReference>
<dbReference type="AlphaFoldDB" id="A0A250DMD7"/>
<evidence type="ECO:0000313" key="3">
    <source>
        <dbReference type="Proteomes" id="UP000217154"/>
    </source>
</evidence>
<dbReference type="InterPro" id="IPR052358">
    <property type="entry name" value="Aro_Compnd_Degr_Hydrolases"/>
</dbReference>